<dbReference type="RefSeq" id="WP_345171666.1">
    <property type="nucleotide sequence ID" value="NZ_BAABFQ010000003.1"/>
</dbReference>
<sequence length="611" mass="65179">MREVRPGLSRRAALSALLTDREHDLTLGAAATLVLAQVGLTAWALFTNWFYYDDLSLLLDAQEAGFGADYLLEPWNVHLMPFGRALVWVVAATGPLNWTAAASATLVVQLLANLAAVWMLVTLFGRRWGILVPLTLYLSTSMTVPALMWWTASLNQLTMQLGFFAAVAAAVRYFRGDGLRWAVAAYAGVAVGLVSDVKALLIVPVVAFLAVAYFSSGGIVRRLVGTVRRYWPAVVMGAVPGLGYAAYYASHTSGQTELPSVVDALEAVDNMLGTAFPAAVAGGPWRWTQKVGVAAPPDWAVHLSWILIVLVIVYSVLRRRRAGRAWALLAGYLAVLAGLVVTNRVAAFGADIGLEYRYLTDAACVVALTLGLAFLPVEGALESSEPRDPPLLTRAVPATAVVVVTALVAVSGTVSTVRYVNWWRDHNVGASFMETLASELEHHGVVDAADTPVPDPVMSGLLDPDNRVSRLSRLLPGELSFPEWSPALAVVAEDGTLREVEIDGGTAAAPGPIEGCGWQVDEDGLTIPLTNQTLDWTWWVRIGYLANADSPVTVEAGTSTVDAEVMAGLHDLYVKISGSFDSLRIDGLDPGVVMCVDAVEVGDPKPGGELP</sequence>
<keyword evidence="1" id="KW-0472">Membrane</keyword>
<proteinExistence type="predicted"/>
<reference evidence="3" key="1">
    <citation type="journal article" date="2019" name="Int. J. Syst. Evol. Microbiol.">
        <title>The Global Catalogue of Microorganisms (GCM) 10K type strain sequencing project: providing services to taxonomists for standard genome sequencing and annotation.</title>
        <authorList>
            <consortium name="The Broad Institute Genomics Platform"/>
            <consortium name="The Broad Institute Genome Sequencing Center for Infectious Disease"/>
            <person name="Wu L."/>
            <person name="Ma J."/>
        </authorList>
    </citation>
    <scope>NUCLEOTIDE SEQUENCE [LARGE SCALE GENOMIC DNA]</scope>
    <source>
        <strain evidence="3">KACC 13778</strain>
    </source>
</reference>
<feature type="transmembrane region" description="Helical" evidence="1">
    <location>
        <begin position="98"/>
        <end position="121"/>
    </location>
</feature>
<evidence type="ECO:0000313" key="3">
    <source>
        <dbReference type="Proteomes" id="UP001595956"/>
    </source>
</evidence>
<feature type="transmembrane region" description="Helical" evidence="1">
    <location>
        <begin position="395"/>
        <end position="414"/>
    </location>
</feature>
<evidence type="ECO:0008006" key="4">
    <source>
        <dbReference type="Google" id="ProtNLM"/>
    </source>
</evidence>
<feature type="transmembrane region" description="Helical" evidence="1">
    <location>
        <begin position="128"/>
        <end position="151"/>
    </location>
</feature>
<feature type="transmembrane region" description="Helical" evidence="1">
    <location>
        <begin position="299"/>
        <end position="317"/>
    </location>
</feature>
<keyword evidence="1" id="KW-0812">Transmembrane</keyword>
<evidence type="ECO:0000256" key="1">
    <source>
        <dbReference type="SAM" id="Phobius"/>
    </source>
</evidence>
<gene>
    <name evidence="2" type="ORF">ACFPKY_07700</name>
</gene>
<feature type="transmembrane region" description="Helical" evidence="1">
    <location>
        <begin position="201"/>
        <end position="223"/>
    </location>
</feature>
<feature type="transmembrane region" description="Helical" evidence="1">
    <location>
        <begin position="329"/>
        <end position="350"/>
    </location>
</feature>
<feature type="transmembrane region" description="Helical" evidence="1">
    <location>
        <begin position="179"/>
        <end position="195"/>
    </location>
</feature>
<evidence type="ECO:0000313" key="2">
    <source>
        <dbReference type="EMBL" id="MFC5492979.1"/>
    </source>
</evidence>
<dbReference type="EMBL" id="JBHSMD010000002">
    <property type="protein sequence ID" value="MFC5492979.1"/>
    <property type="molecule type" value="Genomic_DNA"/>
</dbReference>
<feature type="transmembrane region" description="Helical" evidence="1">
    <location>
        <begin position="230"/>
        <end position="249"/>
    </location>
</feature>
<feature type="transmembrane region" description="Helical" evidence="1">
    <location>
        <begin position="157"/>
        <end position="174"/>
    </location>
</feature>
<keyword evidence="1" id="KW-1133">Transmembrane helix</keyword>
<dbReference type="Proteomes" id="UP001595956">
    <property type="component" value="Unassembled WGS sequence"/>
</dbReference>
<accession>A0ABW0MYM3</accession>
<name>A0ABW0MYM3_9ACTN</name>
<comment type="caution">
    <text evidence="2">The sequence shown here is derived from an EMBL/GenBank/DDBJ whole genome shotgun (WGS) entry which is preliminary data.</text>
</comment>
<feature type="transmembrane region" description="Helical" evidence="1">
    <location>
        <begin position="25"/>
        <end position="46"/>
    </location>
</feature>
<protein>
    <recommendedName>
        <fullName evidence="4">Glycosyltransferase RgtA/B/C/D-like domain-containing protein</fullName>
    </recommendedName>
</protein>
<organism evidence="2 3">
    <name type="scientific">Nocardioides caricicola</name>
    <dbReference type="NCBI Taxonomy" id="634770"/>
    <lineage>
        <taxon>Bacteria</taxon>
        <taxon>Bacillati</taxon>
        <taxon>Actinomycetota</taxon>
        <taxon>Actinomycetes</taxon>
        <taxon>Propionibacteriales</taxon>
        <taxon>Nocardioidaceae</taxon>
        <taxon>Nocardioides</taxon>
    </lineage>
</organism>
<keyword evidence="3" id="KW-1185">Reference proteome</keyword>